<dbReference type="Pfam" id="PF07155">
    <property type="entry name" value="ECF-ribofla_trS"/>
    <property type="match status" value="1"/>
</dbReference>
<feature type="transmembrane region" description="Helical" evidence="1">
    <location>
        <begin position="72"/>
        <end position="97"/>
    </location>
</feature>
<evidence type="ECO:0000256" key="1">
    <source>
        <dbReference type="SAM" id="Phobius"/>
    </source>
</evidence>
<feature type="transmembrane region" description="Helical" evidence="1">
    <location>
        <begin position="152"/>
        <end position="185"/>
    </location>
</feature>
<dbReference type="Proteomes" id="UP001198182">
    <property type="component" value="Unassembled WGS sequence"/>
</dbReference>
<dbReference type="InterPro" id="IPR009825">
    <property type="entry name" value="ECF_substrate-spec-like"/>
</dbReference>
<evidence type="ECO:0000313" key="3">
    <source>
        <dbReference type="Proteomes" id="UP001198182"/>
    </source>
</evidence>
<evidence type="ECO:0000313" key="2">
    <source>
        <dbReference type="EMBL" id="MCC2230512.1"/>
    </source>
</evidence>
<dbReference type="GO" id="GO:0016020">
    <property type="term" value="C:membrane"/>
    <property type="evidence" value="ECO:0007669"/>
    <property type="project" value="InterPro"/>
</dbReference>
<organism evidence="2 3">
    <name type="scientific">Hominifimenecus microfluidus</name>
    <dbReference type="NCBI Taxonomy" id="2885348"/>
    <lineage>
        <taxon>Bacteria</taxon>
        <taxon>Bacillati</taxon>
        <taxon>Bacillota</taxon>
        <taxon>Clostridia</taxon>
        <taxon>Lachnospirales</taxon>
        <taxon>Lachnospiraceae</taxon>
        <taxon>Hominifimenecus</taxon>
    </lineage>
</organism>
<name>A0AAE3JF98_9FIRM</name>
<keyword evidence="3" id="KW-1185">Reference proteome</keyword>
<keyword evidence="1" id="KW-0472">Membrane</keyword>
<feature type="transmembrane region" description="Helical" evidence="1">
    <location>
        <begin position="44"/>
        <end position="66"/>
    </location>
</feature>
<reference evidence="2" key="1">
    <citation type="submission" date="2021-10" db="EMBL/GenBank/DDBJ databases">
        <title>Anaerobic single-cell dispensing facilitates the cultivation of human gut bacteria.</title>
        <authorList>
            <person name="Afrizal A."/>
        </authorList>
    </citation>
    <scope>NUCLEOTIDE SEQUENCE</scope>
    <source>
        <strain evidence="2">CLA-AA-H215</strain>
    </source>
</reference>
<accession>A0AAE3JF98</accession>
<sequence>MNKKEHGNFSTRRIVLDAMLIALFFVLSSASLRLGNTFKITFDSLACLITAMLFGPLDAFLVGFIGEFLAQVLSYGITATTFLWMLAPALRGLVMGIGVKLFREKMSLPAILKHRSWLYMVFVVLSSVAASLMNTAALYVDSKMFGYYEYHMVFGVLLIRLGTGIVSSVLMAIIAVPVLQALYAAHAVPVNSMIKRD</sequence>
<dbReference type="EMBL" id="JAJEQR010000012">
    <property type="protein sequence ID" value="MCC2230512.1"/>
    <property type="molecule type" value="Genomic_DNA"/>
</dbReference>
<protein>
    <submittedName>
        <fullName evidence="2">ECF transporter S component</fullName>
    </submittedName>
</protein>
<keyword evidence="1" id="KW-1133">Transmembrane helix</keyword>
<gene>
    <name evidence="2" type="ORF">LKD81_05790</name>
</gene>
<comment type="caution">
    <text evidence="2">The sequence shown here is derived from an EMBL/GenBank/DDBJ whole genome shotgun (WGS) entry which is preliminary data.</text>
</comment>
<proteinExistence type="predicted"/>
<feature type="transmembrane region" description="Helical" evidence="1">
    <location>
        <begin position="117"/>
        <end position="140"/>
    </location>
</feature>
<dbReference type="RefSeq" id="WP_308453180.1">
    <property type="nucleotide sequence ID" value="NZ_JAJEQR010000012.1"/>
</dbReference>
<feature type="transmembrane region" description="Helical" evidence="1">
    <location>
        <begin position="14"/>
        <end position="32"/>
    </location>
</feature>
<dbReference type="AlphaFoldDB" id="A0AAE3JF98"/>
<keyword evidence="1" id="KW-0812">Transmembrane</keyword>
<dbReference type="Gene3D" id="1.10.1760.20">
    <property type="match status" value="1"/>
</dbReference>